<gene>
    <name evidence="23" type="ORF">V1264_024282</name>
</gene>
<evidence type="ECO:0000256" key="5">
    <source>
        <dbReference type="ARBA" id="ARBA00040276"/>
    </source>
</evidence>
<dbReference type="SUPFAM" id="SSF51735">
    <property type="entry name" value="NAD(P)-binding Rossmann-fold domains"/>
    <property type="match status" value="1"/>
</dbReference>
<comment type="catalytic activity">
    <reaction evidence="9">
        <text>prostaglandin E1 + NAD(+) = 15-oxoprostaglandin E1 + NADH + H(+)</text>
        <dbReference type="Rhea" id="RHEA:16477"/>
        <dbReference type="ChEBI" id="CHEBI:15378"/>
        <dbReference type="ChEBI" id="CHEBI:57397"/>
        <dbReference type="ChEBI" id="CHEBI:57401"/>
        <dbReference type="ChEBI" id="CHEBI:57540"/>
        <dbReference type="ChEBI" id="CHEBI:57945"/>
    </reaction>
    <physiologicalReaction direction="left-to-right" evidence="9">
        <dbReference type="Rhea" id="RHEA:16478"/>
    </physiologicalReaction>
</comment>
<comment type="catalytic activity">
    <reaction evidence="13">
        <text>(11R)-hydroxy-(5Z,8Z,12E,14Z)-eicosatetraenoate + NAD(+) = 11-oxo-(5Z,8Z,12E,14Z)-eicosatetraenoate + NADH + H(+)</text>
        <dbReference type="Rhea" id="RHEA:48640"/>
        <dbReference type="ChEBI" id="CHEBI:15378"/>
        <dbReference type="ChEBI" id="CHEBI:57540"/>
        <dbReference type="ChEBI" id="CHEBI:57945"/>
        <dbReference type="ChEBI" id="CHEBI:78836"/>
        <dbReference type="ChEBI" id="CHEBI:90697"/>
    </reaction>
    <physiologicalReaction direction="left-to-right" evidence="13">
        <dbReference type="Rhea" id="RHEA:48641"/>
    </physiologicalReaction>
</comment>
<dbReference type="PRINTS" id="PR00080">
    <property type="entry name" value="SDRFAMILY"/>
</dbReference>
<dbReference type="Pfam" id="PF00106">
    <property type="entry name" value="adh_short"/>
    <property type="match status" value="1"/>
</dbReference>
<dbReference type="PRINTS" id="PR00081">
    <property type="entry name" value="GDHRDH"/>
</dbReference>
<comment type="catalytic activity">
    <reaction evidence="18">
        <text>prostaglandin E2 + NAD(+) = 15-oxoprostaglandin E2 + NADH + H(+)</text>
        <dbReference type="Rhea" id="RHEA:11876"/>
        <dbReference type="ChEBI" id="CHEBI:15378"/>
        <dbReference type="ChEBI" id="CHEBI:57400"/>
        <dbReference type="ChEBI" id="CHEBI:57540"/>
        <dbReference type="ChEBI" id="CHEBI:57945"/>
        <dbReference type="ChEBI" id="CHEBI:606564"/>
        <dbReference type="EC" id="1.1.1.141"/>
    </reaction>
    <physiologicalReaction direction="left-to-right" evidence="18">
        <dbReference type="Rhea" id="RHEA:11877"/>
    </physiologicalReaction>
</comment>
<evidence type="ECO:0000313" key="23">
    <source>
        <dbReference type="EMBL" id="KAK7089261.1"/>
    </source>
</evidence>
<evidence type="ECO:0000256" key="12">
    <source>
        <dbReference type="ARBA" id="ARBA00048140"/>
    </source>
</evidence>
<evidence type="ECO:0000256" key="11">
    <source>
        <dbReference type="ARBA" id="ARBA00048008"/>
    </source>
</evidence>
<evidence type="ECO:0000256" key="19">
    <source>
        <dbReference type="ARBA" id="ARBA00048921"/>
    </source>
</evidence>
<evidence type="ECO:0000256" key="9">
    <source>
        <dbReference type="ARBA" id="ARBA00047325"/>
    </source>
</evidence>
<dbReference type="PANTHER" id="PTHR44229">
    <property type="entry name" value="15-HYDROXYPROSTAGLANDIN DEHYDROGENASE [NAD(+)]"/>
    <property type="match status" value="1"/>
</dbReference>
<dbReference type="EC" id="1.1.1.141" evidence="3"/>
<evidence type="ECO:0000256" key="22">
    <source>
        <dbReference type="RuleBase" id="RU000363"/>
    </source>
</evidence>
<sequence length="285" mass="31974">MTTNQADNKADKQSANTLNVFEGETDIPRLTVILQVLFCDVNEEAGRRARDELLLKYGESDVIFMQCDVSDAKQLTEAFQRAVNEFRAVEICTNNAAIMDERVWEKMIDINQVGVIRGSNLALEHMRRDKGGRGGVIINTASVNGLYYGQWMFPVYMCTKKAIVGFTTSWANSPEQEQHGVRWGVVCPDGTATPLTEDTQDRIYRQPQQPPADRSRWLRPADVALAFMTLLDDDDSNGDVIKVSRDRKIENAPVIQTVLEMDRSSNPVDSLRVKTVITTPTDATQ</sequence>
<comment type="catalytic activity">
    <reaction evidence="12">
        <text>15-oxo-(5S,6R)-dihydroxy-(7E,9E,11Z)-eicosatrienoate + NADH + H(+) = (5S,6R,15S)-trihydroxy-(7E,9E,11Z)-eicosatrienoate + NAD(+)</text>
        <dbReference type="Rhea" id="RHEA:41596"/>
        <dbReference type="ChEBI" id="CHEBI:15378"/>
        <dbReference type="ChEBI" id="CHEBI:57540"/>
        <dbReference type="ChEBI" id="CHEBI:57945"/>
        <dbReference type="ChEBI" id="CHEBI:78325"/>
        <dbReference type="ChEBI" id="CHEBI:78329"/>
    </reaction>
    <physiologicalReaction direction="left-to-right" evidence="12">
        <dbReference type="Rhea" id="RHEA:41597"/>
    </physiologicalReaction>
</comment>
<evidence type="ECO:0000256" key="16">
    <source>
        <dbReference type="ARBA" id="ARBA00048535"/>
    </source>
</evidence>
<keyword evidence="24" id="KW-1185">Reference proteome</keyword>
<evidence type="ECO:0000256" key="18">
    <source>
        <dbReference type="ARBA" id="ARBA00048739"/>
    </source>
</evidence>
<evidence type="ECO:0000256" key="2">
    <source>
        <dbReference type="ARBA" id="ARBA00023002"/>
    </source>
</evidence>
<comment type="similarity">
    <text evidence="1 22">Belongs to the short-chain dehydrogenases/reductases (SDR) family.</text>
</comment>
<dbReference type="EMBL" id="JBAMIC010002401">
    <property type="protein sequence ID" value="KAK7089261.1"/>
    <property type="molecule type" value="Genomic_DNA"/>
</dbReference>
<dbReference type="AlphaFoldDB" id="A0AAN9ALP2"/>
<keyword evidence="2" id="KW-0560">Oxidoreductase</keyword>
<reference evidence="23 24" key="1">
    <citation type="submission" date="2024-02" db="EMBL/GenBank/DDBJ databases">
        <title>Chromosome-scale genome assembly of the rough periwinkle Littorina saxatilis.</title>
        <authorList>
            <person name="De Jode A."/>
            <person name="Faria R."/>
            <person name="Formenti G."/>
            <person name="Sims Y."/>
            <person name="Smith T.P."/>
            <person name="Tracey A."/>
            <person name="Wood J.M.D."/>
            <person name="Zagrodzka Z.B."/>
            <person name="Johannesson K."/>
            <person name="Butlin R.K."/>
            <person name="Leder E.H."/>
        </authorList>
    </citation>
    <scope>NUCLEOTIDE SEQUENCE [LARGE SCALE GENOMIC DNA]</scope>
    <source>
        <strain evidence="23">Snail1</strain>
        <tissue evidence="23">Muscle</tissue>
    </source>
</reference>
<name>A0AAN9ALP2_9CAEN</name>
<evidence type="ECO:0000256" key="6">
    <source>
        <dbReference type="ARBA" id="ARBA00041812"/>
    </source>
</evidence>
<evidence type="ECO:0000256" key="20">
    <source>
        <dbReference type="ARBA" id="ARBA00049151"/>
    </source>
</evidence>
<dbReference type="GO" id="GO:0047034">
    <property type="term" value="F:15-hydroxyicosatetraenoate dehydrogenase activity"/>
    <property type="evidence" value="ECO:0007669"/>
    <property type="project" value="UniProtKB-EC"/>
</dbReference>
<organism evidence="23 24">
    <name type="scientific">Littorina saxatilis</name>
    <dbReference type="NCBI Taxonomy" id="31220"/>
    <lineage>
        <taxon>Eukaryota</taxon>
        <taxon>Metazoa</taxon>
        <taxon>Spiralia</taxon>
        <taxon>Lophotrochozoa</taxon>
        <taxon>Mollusca</taxon>
        <taxon>Gastropoda</taxon>
        <taxon>Caenogastropoda</taxon>
        <taxon>Littorinimorpha</taxon>
        <taxon>Littorinoidea</taxon>
        <taxon>Littorinidae</taxon>
        <taxon>Littorina</taxon>
    </lineage>
</organism>
<dbReference type="PANTHER" id="PTHR44229:SF4">
    <property type="entry name" value="15-HYDROXYPROSTAGLANDIN DEHYDROGENASE [NAD(+)]"/>
    <property type="match status" value="1"/>
</dbReference>
<evidence type="ECO:0000256" key="8">
    <source>
        <dbReference type="ARBA" id="ARBA00045705"/>
    </source>
</evidence>
<dbReference type="GO" id="GO:0016404">
    <property type="term" value="F:15-hydroxyprostaglandin dehydrogenase (NAD+) activity"/>
    <property type="evidence" value="ECO:0007669"/>
    <property type="project" value="UniProtKB-EC"/>
</dbReference>
<comment type="catalytic activity">
    <reaction evidence="19">
        <text>resolvin D2 + NAD(+) = 16-oxoresolvin D2 + NADH + H(+)</text>
        <dbReference type="Rhea" id="RHEA:53588"/>
        <dbReference type="ChEBI" id="CHEBI:15378"/>
        <dbReference type="ChEBI" id="CHEBI:57540"/>
        <dbReference type="ChEBI" id="CHEBI:57945"/>
        <dbReference type="ChEBI" id="CHEBI:133367"/>
        <dbReference type="ChEBI" id="CHEBI:137498"/>
    </reaction>
    <physiologicalReaction direction="left-to-right" evidence="19">
        <dbReference type="Rhea" id="RHEA:53589"/>
    </physiologicalReaction>
</comment>
<evidence type="ECO:0000256" key="3">
    <source>
        <dbReference type="ARBA" id="ARBA00038968"/>
    </source>
</evidence>
<comment type="catalytic activity">
    <reaction evidence="21">
        <text>resolvin E1 + NAD(+) = 18-oxo-resolvin E1 + NADH + H(+)</text>
        <dbReference type="Rhea" id="RHEA:49244"/>
        <dbReference type="ChEBI" id="CHEBI:15378"/>
        <dbReference type="ChEBI" id="CHEBI:57540"/>
        <dbReference type="ChEBI" id="CHEBI:57945"/>
        <dbReference type="ChEBI" id="CHEBI:91000"/>
        <dbReference type="ChEBI" id="CHEBI:91001"/>
    </reaction>
    <physiologicalReaction direction="left-to-right" evidence="21">
        <dbReference type="Rhea" id="RHEA:49245"/>
    </physiologicalReaction>
</comment>
<dbReference type="InterPro" id="IPR036291">
    <property type="entry name" value="NAD(P)-bd_dom_sf"/>
</dbReference>
<evidence type="ECO:0000256" key="7">
    <source>
        <dbReference type="ARBA" id="ARBA00042026"/>
    </source>
</evidence>
<evidence type="ECO:0000256" key="21">
    <source>
        <dbReference type="ARBA" id="ARBA00049188"/>
    </source>
</evidence>
<dbReference type="Gene3D" id="3.40.50.720">
    <property type="entry name" value="NAD(P)-binding Rossmann-like Domain"/>
    <property type="match status" value="1"/>
</dbReference>
<proteinExistence type="inferred from homology"/>
<comment type="catalytic activity">
    <reaction evidence="14">
        <text>resolvin D1 + NAD(+) = 17-oxoresolvin D1 + NADH + H(+)</text>
        <dbReference type="Rhea" id="RHEA:50128"/>
        <dbReference type="ChEBI" id="CHEBI:15378"/>
        <dbReference type="ChEBI" id="CHEBI:57540"/>
        <dbReference type="ChEBI" id="CHEBI:57945"/>
        <dbReference type="ChEBI" id="CHEBI:132079"/>
        <dbReference type="ChEBI" id="CHEBI:132081"/>
    </reaction>
    <physiologicalReaction direction="left-to-right" evidence="14">
        <dbReference type="Rhea" id="RHEA:50129"/>
    </physiologicalReaction>
</comment>
<dbReference type="GO" id="GO:0005737">
    <property type="term" value="C:cytoplasm"/>
    <property type="evidence" value="ECO:0007669"/>
    <property type="project" value="TreeGrafter"/>
</dbReference>
<evidence type="ECO:0000256" key="14">
    <source>
        <dbReference type="ARBA" id="ARBA00048170"/>
    </source>
</evidence>
<dbReference type="Proteomes" id="UP001374579">
    <property type="component" value="Unassembled WGS sequence"/>
</dbReference>
<evidence type="ECO:0000313" key="24">
    <source>
        <dbReference type="Proteomes" id="UP001374579"/>
    </source>
</evidence>
<evidence type="ECO:0000256" key="15">
    <source>
        <dbReference type="ARBA" id="ARBA00048393"/>
    </source>
</evidence>
<comment type="caution">
    <text evidence="23">The sequence shown here is derived from an EMBL/GenBank/DDBJ whole genome shotgun (WGS) entry which is preliminary data.</text>
</comment>
<comment type="catalytic activity">
    <reaction evidence="20">
        <text>(15S)-hydroxy-(5Z,8Z,11Z,13E)-eicosatetraenoate + NAD(+) = 15-oxo-(5Z,8Z,11Z,13E)-eicosatetraenoate + NADH + H(+)</text>
        <dbReference type="Rhea" id="RHEA:23260"/>
        <dbReference type="ChEBI" id="CHEBI:15378"/>
        <dbReference type="ChEBI" id="CHEBI:57409"/>
        <dbReference type="ChEBI" id="CHEBI:57410"/>
        <dbReference type="ChEBI" id="CHEBI:57540"/>
        <dbReference type="ChEBI" id="CHEBI:57945"/>
        <dbReference type="EC" id="1.1.1.232"/>
    </reaction>
    <physiologicalReaction direction="left-to-right" evidence="20">
        <dbReference type="Rhea" id="RHEA:23261"/>
    </physiologicalReaction>
</comment>
<evidence type="ECO:0000256" key="17">
    <source>
        <dbReference type="ARBA" id="ARBA00048611"/>
    </source>
</evidence>
<comment type="function">
    <text evidence="8">Catalyzes the NAD-dependent dehydrogenation (oxidation) of a broad array of hydroxylated polyunsaturated fatty acids (mainly eicosanoids and docosanoids, including prostaglandins, lipoxins and resolvins), yielding their corresponding keto (oxo) metabolites. Decreases the levels of the pro-proliferative prostaglandins such as prostaglandin E2 (whose activity is increased in cancer because of an increase in the expression of cyclooxygenase 2) and generates oxo-fatty acid products that can profoundly influence cell function by abrogating pro-inflammatory cytokine expression. Converts resolvins E1, D1 and D2 to their oxo products, which represents a mode of resolvin inactivation. Resolvin E1 plays important roles during the resolution phase of acute inflammation, while resolvins D1 and D2 have a unique role in obesity-induced adipose inflammation.</text>
</comment>
<comment type="catalytic activity">
    <reaction evidence="11">
        <text>14-hydroxy-(4Z,7Z,10Z,12E,16Z,19Z)-docosahexaenoate + NAD(+) = 14-oxo-(4Z,7Z,10Z,12E,16Z,19Z)-docosahexaenoate + NADH + H(+)</text>
        <dbReference type="Rhea" id="RHEA:48952"/>
        <dbReference type="ChEBI" id="CHEBI:15378"/>
        <dbReference type="ChEBI" id="CHEBI:57540"/>
        <dbReference type="ChEBI" id="CHEBI:57945"/>
        <dbReference type="ChEBI" id="CHEBI:90866"/>
        <dbReference type="ChEBI" id="CHEBI:90867"/>
    </reaction>
    <physiologicalReaction direction="left-to-right" evidence="11">
        <dbReference type="Rhea" id="RHEA:48953"/>
    </physiologicalReaction>
</comment>
<dbReference type="InterPro" id="IPR002347">
    <property type="entry name" value="SDR_fam"/>
</dbReference>
<comment type="catalytic activity">
    <reaction evidence="16">
        <text>lipoxin A4 + NAD(+) = 15-oxo-(5S,6R)-dihydroxy-(7E,9E,11Z,13E)-eicosatetraenoate + NADH + H(+)</text>
        <dbReference type="Rhea" id="RHEA:41572"/>
        <dbReference type="ChEBI" id="CHEBI:15378"/>
        <dbReference type="ChEBI" id="CHEBI:57540"/>
        <dbReference type="ChEBI" id="CHEBI:57945"/>
        <dbReference type="ChEBI" id="CHEBI:67026"/>
        <dbReference type="ChEBI" id="CHEBI:78311"/>
    </reaction>
    <physiologicalReaction direction="left-to-right" evidence="16">
        <dbReference type="Rhea" id="RHEA:41573"/>
    </physiologicalReaction>
</comment>
<evidence type="ECO:0000256" key="4">
    <source>
        <dbReference type="ARBA" id="ARBA00039060"/>
    </source>
</evidence>
<comment type="catalytic activity">
    <reaction evidence="15">
        <text>resolvin D2 + NAD(+) = 7-oxoresolvin D2 + NADH + H(+)</text>
        <dbReference type="Rhea" id="RHEA:53584"/>
        <dbReference type="ChEBI" id="CHEBI:15378"/>
        <dbReference type="ChEBI" id="CHEBI:57540"/>
        <dbReference type="ChEBI" id="CHEBI:57945"/>
        <dbReference type="ChEBI" id="CHEBI:133367"/>
        <dbReference type="ChEBI" id="CHEBI:137497"/>
    </reaction>
    <physiologicalReaction direction="left-to-right" evidence="15">
        <dbReference type="Rhea" id="RHEA:53585"/>
    </physiologicalReaction>
</comment>
<comment type="catalytic activity">
    <reaction evidence="17">
        <text>prostaglandin A1 + NAD(+) = 15-oxo-prostaglandin A1 + NADH + H(+)</text>
        <dbReference type="Rhea" id="RHEA:41263"/>
        <dbReference type="ChEBI" id="CHEBI:15378"/>
        <dbReference type="ChEBI" id="CHEBI:57398"/>
        <dbReference type="ChEBI" id="CHEBI:57540"/>
        <dbReference type="ChEBI" id="CHEBI:57945"/>
        <dbReference type="ChEBI" id="CHEBI:85072"/>
    </reaction>
    <physiologicalReaction direction="left-to-right" evidence="17">
        <dbReference type="Rhea" id="RHEA:41264"/>
    </physiologicalReaction>
</comment>
<evidence type="ECO:0000256" key="10">
    <source>
        <dbReference type="ARBA" id="ARBA00047672"/>
    </source>
</evidence>
<dbReference type="EC" id="1.1.1.232" evidence="4"/>
<accession>A0AAN9ALP2</accession>
<protein>
    <recommendedName>
        <fullName evidence="5">15-hydroxyprostaglandin dehydrogenase [NAD(+)]</fullName>
        <ecNumber evidence="3">1.1.1.141</ecNumber>
        <ecNumber evidence="4">1.1.1.232</ecNumber>
    </recommendedName>
    <alternativeName>
        <fullName evidence="7">Eicosanoid/docosanoid dehydrogenase [NAD(+)]</fullName>
    </alternativeName>
    <alternativeName>
        <fullName evidence="6">Prostaglandin dehydrogenase 1</fullName>
    </alternativeName>
</protein>
<evidence type="ECO:0000256" key="1">
    <source>
        <dbReference type="ARBA" id="ARBA00006484"/>
    </source>
</evidence>
<evidence type="ECO:0000256" key="13">
    <source>
        <dbReference type="ARBA" id="ARBA00048144"/>
    </source>
</evidence>
<comment type="catalytic activity">
    <reaction evidence="10">
        <text>resolvin D1 + NAD(+) = 8-oxoresolvin D1 + NADH + H(+)</text>
        <dbReference type="Rhea" id="RHEA:50124"/>
        <dbReference type="ChEBI" id="CHEBI:15378"/>
        <dbReference type="ChEBI" id="CHEBI:57540"/>
        <dbReference type="ChEBI" id="CHEBI:57945"/>
        <dbReference type="ChEBI" id="CHEBI:132079"/>
        <dbReference type="ChEBI" id="CHEBI:132080"/>
    </reaction>
    <physiologicalReaction direction="left-to-right" evidence="10">
        <dbReference type="Rhea" id="RHEA:50125"/>
    </physiologicalReaction>
</comment>